<protein>
    <submittedName>
        <fullName evidence="1">CLUMA_CG005256, isoform A</fullName>
    </submittedName>
</protein>
<dbReference type="EMBL" id="CVRI01000021">
    <property type="protein sequence ID" value="CRK91602.1"/>
    <property type="molecule type" value="Genomic_DNA"/>
</dbReference>
<gene>
    <name evidence="1" type="ORF">CLUMA_CG005256</name>
</gene>
<dbReference type="AlphaFoldDB" id="A0A1J1HVL9"/>
<keyword evidence="2" id="KW-1185">Reference proteome</keyword>
<name>A0A1J1HVL9_9DIPT</name>
<accession>A0A1J1HVL9</accession>
<dbReference type="Proteomes" id="UP000183832">
    <property type="component" value="Unassembled WGS sequence"/>
</dbReference>
<reference evidence="1 2" key="1">
    <citation type="submission" date="2015-04" db="EMBL/GenBank/DDBJ databases">
        <authorList>
            <person name="Syromyatnikov M.Y."/>
            <person name="Popov V.N."/>
        </authorList>
    </citation>
    <scope>NUCLEOTIDE SEQUENCE [LARGE SCALE GENOMIC DNA]</scope>
</reference>
<evidence type="ECO:0000313" key="2">
    <source>
        <dbReference type="Proteomes" id="UP000183832"/>
    </source>
</evidence>
<organism evidence="1 2">
    <name type="scientific">Clunio marinus</name>
    <dbReference type="NCBI Taxonomy" id="568069"/>
    <lineage>
        <taxon>Eukaryota</taxon>
        <taxon>Metazoa</taxon>
        <taxon>Ecdysozoa</taxon>
        <taxon>Arthropoda</taxon>
        <taxon>Hexapoda</taxon>
        <taxon>Insecta</taxon>
        <taxon>Pterygota</taxon>
        <taxon>Neoptera</taxon>
        <taxon>Endopterygota</taxon>
        <taxon>Diptera</taxon>
        <taxon>Nematocera</taxon>
        <taxon>Chironomoidea</taxon>
        <taxon>Chironomidae</taxon>
        <taxon>Clunio</taxon>
    </lineage>
</organism>
<evidence type="ECO:0000313" key="1">
    <source>
        <dbReference type="EMBL" id="CRK91602.1"/>
    </source>
</evidence>
<sequence>MLRNKNILTMDKAISLLEHVKRSMIEASKLITVNFMGGMARNPSNYGPIRDVVSVYRFTLAVKLNNIIVTKINIDYLTLDMCPHHLMKIDILQTLTHTQMKVN</sequence>
<proteinExistence type="predicted"/>